<feature type="binding site" evidence="6">
    <location>
        <begin position="494"/>
        <end position="496"/>
    </location>
    <ligand>
        <name>FAD</name>
        <dbReference type="ChEBI" id="CHEBI:57692"/>
    </ligand>
</feature>
<dbReference type="InterPro" id="IPR002081">
    <property type="entry name" value="Cryptochrome/DNA_photolyase_1"/>
</dbReference>
<evidence type="ECO:0000256" key="3">
    <source>
        <dbReference type="ARBA" id="ARBA00022630"/>
    </source>
</evidence>
<sequence>MSFAHRLLATMAKRARSPSPIYLPHRVTKKTHKDVQFLPNKIATKENAVKADAEPPLRMLLKALETVVKNPKKGDAVVYWMRMEDLRVSDNRALARASGQAQKDGVPLLVIFIISPQDHIAHDRSARRIDFTLRNLSSIKASLAPLNIPLYTKIHTQRRTLPALVISLLTHWRATHLFANIEYEVDELRRDIRVCELAKENGIGVEFFHDRCLVEPGKVLTKEGKPYTIYSPFQRNWLSQINSNLSWLDEAPPPSPNPKSVHEDPAFKILFEAPIPDVVEGFECMDREEMKEMWPAGTDSAKQVLIRFLHTKSRSSQLGAVNPLSPGAETSDKKSRAASYKDMRDRGDRDTTSRLSPYLAAGVISARECVRQSMKLLGVTKIQATRDTGVGMWVMEIAWRDFYTHVMAAFPRVSMGRPFQEKFAVVKWETNEEHLQSWKEGRTGVPIVDAAMRQGNKMGWIHNRMRMAAAMYLTKDLMIDWRLGEKYFMEILIDGDLASNNGGWQWSASTGTDPQPYFRIFNPYKQSEKADPTGDYIRYFVPELTKLRGPDIHNPSASAAAKLGYPKPLVNHDEARKRALRRYKTPGDE</sequence>
<feature type="site" description="Electron transfer via tryptophanyl radical" evidence="7">
    <location>
        <position position="428"/>
    </location>
</feature>
<protein>
    <recommendedName>
        <fullName evidence="9">Photolyase/cryptochrome alpha/beta domain-containing protein</fullName>
    </recommendedName>
</protein>
<feature type="region of interest" description="Disordered" evidence="8">
    <location>
        <begin position="317"/>
        <end position="353"/>
    </location>
</feature>
<evidence type="ECO:0000256" key="5">
    <source>
        <dbReference type="ARBA" id="ARBA00022991"/>
    </source>
</evidence>
<proteinExistence type="inferred from homology"/>
<dbReference type="FunFam" id="1.10.579.10:FF:000003">
    <property type="entry name" value="Deoxyribodipyrimidine photo-lyase"/>
    <property type="match status" value="1"/>
</dbReference>
<dbReference type="GO" id="GO:0005634">
    <property type="term" value="C:nucleus"/>
    <property type="evidence" value="ECO:0007669"/>
    <property type="project" value="TreeGrafter"/>
</dbReference>
<dbReference type="AlphaFoldDB" id="A0A067QC20"/>
<evidence type="ECO:0000313" key="10">
    <source>
        <dbReference type="EMBL" id="KDQ64618.1"/>
    </source>
</evidence>
<dbReference type="SUPFAM" id="SSF52425">
    <property type="entry name" value="Cryptochrome/photolyase, N-terminal domain"/>
    <property type="match status" value="1"/>
</dbReference>
<dbReference type="InterPro" id="IPR014729">
    <property type="entry name" value="Rossmann-like_a/b/a_fold"/>
</dbReference>
<keyword evidence="4 6" id="KW-0274">FAD</keyword>
<dbReference type="GO" id="GO:0003677">
    <property type="term" value="F:DNA binding"/>
    <property type="evidence" value="ECO:0007669"/>
    <property type="project" value="TreeGrafter"/>
</dbReference>
<gene>
    <name evidence="10" type="ORF">JAAARDRAFT_116599</name>
</gene>
<feature type="compositionally biased region" description="Basic and acidic residues" evidence="8">
    <location>
        <begin position="330"/>
        <end position="352"/>
    </location>
</feature>
<evidence type="ECO:0000256" key="1">
    <source>
        <dbReference type="ARBA" id="ARBA00001932"/>
    </source>
</evidence>
<dbReference type="Pfam" id="PF00875">
    <property type="entry name" value="DNA_photolyase"/>
    <property type="match status" value="1"/>
</dbReference>
<dbReference type="STRING" id="933084.A0A067QC20"/>
<dbReference type="InterPro" id="IPR006050">
    <property type="entry name" value="DNA_photolyase_N"/>
</dbReference>
<dbReference type="Gene3D" id="1.25.40.80">
    <property type="match status" value="1"/>
</dbReference>
<dbReference type="Proteomes" id="UP000027265">
    <property type="component" value="Unassembled WGS sequence"/>
</dbReference>
<dbReference type="GO" id="GO:0043153">
    <property type="term" value="P:entrainment of circadian clock by photoperiod"/>
    <property type="evidence" value="ECO:0007669"/>
    <property type="project" value="TreeGrafter"/>
</dbReference>
<organism evidence="10 11">
    <name type="scientific">Jaapia argillacea MUCL 33604</name>
    <dbReference type="NCBI Taxonomy" id="933084"/>
    <lineage>
        <taxon>Eukaryota</taxon>
        <taxon>Fungi</taxon>
        <taxon>Dikarya</taxon>
        <taxon>Basidiomycota</taxon>
        <taxon>Agaricomycotina</taxon>
        <taxon>Agaricomycetes</taxon>
        <taxon>Agaricomycetidae</taxon>
        <taxon>Jaapiales</taxon>
        <taxon>Jaapiaceae</taxon>
        <taxon>Jaapia</taxon>
    </lineage>
</organism>
<dbReference type="PANTHER" id="PTHR11455:SF18">
    <property type="entry name" value="SI:CH1073-390K14.1"/>
    <property type="match status" value="1"/>
</dbReference>
<feature type="site" description="Electron transfer via tryptophanyl radical" evidence="7">
    <location>
        <position position="504"/>
    </location>
</feature>
<feature type="domain" description="Photolyase/cryptochrome alpha/beta" evidence="9">
    <location>
        <begin position="76"/>
        <end position="213"/>
    </location>
</feature>
<feature type="site" description="Electron transfer via tryptophanyl radical" evidence="7">
    <location>
        <position position="481"/>
    </location>
</feature>
<evidence type="ECO:0000259" key="9">
    <source>
        <dbReference type="PROSITE" id="PS51645"/>
    </source>
</evidence>
<dbReference type="InParanoid" id="A0A067QC20"/>
<reference evidence="11" key="1">
    <citation type="journal article" date="2014" name="Proc. Natl. Acad. Sci. U.S.A.">
        <title>Extensive sampling of basidiomycete genomes demonstrates inadequacy of the white-rot/brown-rot paradigm for wood decay fungi.</title>
        <authorList>
            <person name="Riley R."/>
            <person name="Salamov A.A."/>
            <person name="Brown D.W."/>
            <person name="Nagy L.G."/>
            <person name="Floudas D."/>
            <person name="Held B.W."/>
            <person name="Levasseur A."/>
            <person name="Lombard V."/>
            <person name="Morin E."/>
            <person name="Otillar R."/>
            <person name="Lindquist E.A."/>
            <person name="Sun H."/>
            <person name="LaButti K.M."/>
            <person name="Schmutz J."/>
            <person name="Jabbour D."/>
            <person name="Luo H."/>
            <person name="Baker S.E."/>
            <person name="Pisabarro A.G."/>
            <person name="Walton J.D."/>
            <person name="Blanchette R.A."/>
            <person name="Henrissat B."/>
            <person name="Martin F."/>
            <person name="Cullen D."/>
            <person name="Hibbett D.S."/>
            <person name="Grigoriev I.V."/>
        </authorList>
    </citation>
    <scope>NUCLEOTIDE SEQUENCE [LARGE SCALE GENOMIC DNA]</scope>
    <source>
        <strain evidence="11">MUCL 33604</strain>
    </source>
</reference>
<evidence type="ECO:0000313" key="11">
    <source>
        <dbReference type="Proteomes" id="UP000027265"/>
    </source>
</evidence>
<dbReference type="GO" id="GO:0005737">
    <property type="term" value="C:cytoplasm"/>
    <property type="evidence" value="ECO:0007669"/>
    <property type="project" value="TreeGrafter"/>
</dbReference>
<keyword evidence="3 6" id="KW-0285">Flavoprotein</keyword>
<comment type="cofactor">
    <cofactor evidence="1">
        <name>(6R)-5,10-methylene-5,6,7,8-tetrahydrofolate</name>
        <dbReference type="ChEBI" id="CHEBI:15636"/>
    </cofactor>
</comment>
<dbReference type="SUPFAM" id="SSF48173">
    <property type="entry name" value="Cryptochrome/photolyase FAD-binding domain"/>
    <property type="match status" value="1"/>
</dbReference>
<dbReference type="HOGENOM" id="CLU_010348_2_1_1"/>
<dbReference type="GO" id="GO:0071949">
    <property type="term" value="F:FAD binding"/>
    <property type="evidence" value="ECO:0007669"/>
    <property type="project" value="TreeGrafter"/>
</dbReference>
<comment type="cofactor">
    <cofactor evidence="6">
        <name>FAD</name>
        <dbReference type="ChEBI" id="CHEBI:57692"/>
    </cofactor>
    <text evidence="6">Binds 1 FAD per subunit.</text>
</comment>
<evidence type="ECO:0000256" key="7">
    <source>
        <dbReference type="PIRSR" id="PIRSR602081-2"/>
    </source>
</evidence>
<dbReference type="GO" id="GO:0006950">
    <property type="term" value="P:response to stress"/>
    <property type="evidence" value="ECO:0007669"/>
    <property type="project" value="UniProtKB-ARBA"/>
</dbReference>
<dbReference type="Gene3D" id="1.10.579.10">
    <property type="entry name" value="DNA Cyclobutane Dipyrimidine Photolyase, subunit A, domain 3"/>
    <property type="match status" value="1"/>
</dbReference>
<keyword evidence="11" id="KW-1185">Reference proteome</keyword>
<keyword evidence="5" id="KW-0157">Chromophore</keyword>
<evidence type="ECO:0000256" key="8">
    <source>
        <dbReference type="SAM" id="MobiDB-lite"/>
    </source>
</evidence>
<dbReference type="InterPro" id="IPR005101">
    <property type="entry name" value="Cryptochr/Photolyase_FAD-bd"/>
</dbReference>
<feature type="binding site" evidence="6">
    <location>
        <begin position="396"/>
        <end position="403"/>
    </location>
    <ligand>
        <name>FAD</name>
        <dbReference type="ChEBI" id="CHEBI:57692"/>
    </ligand>
</feature>
<dbReference type="EMBL" id="KL197709">
    <property type="protein sequence ID" value="KDQ64618.1"/>
    <property type="molecule type" value="Genomic_DNA"/>
</dbReference>
<dbReference type="GO" id="GO:0003904">
    <property type="term" value="F:deoxyribodipyrimidine photo-lyase activity"/>
    <property type="evidence" value="ECO:0007669"/>
    <property type="project" value="TreeGrafter"/>
</dbReference>
<dbReference type="GO" id="GO:0006139">
    <property type="term" value="P:nucleobase-containing compound metabolic process"/>
    <property type="evidence" value="ECO:0007669"/>
    <property type="project" value="UniProtKB-ARBA"/>
</dbReference>
<evidence type="ECO:0000256" key="4">
    <source>
        <dbReference type="ARBA" id="ARBA00022827"/>
    </source>
</evidence>
<dbReference type="PROSITE" id="PS51645">
    <property type="entry name" value="PHR_CRY_ALPHA_BETA"/>
    <property type="match status" value="1"/>
</dbReference>
<name>A0A067QC20_9AGAM</name>
<dbReference type="GO" id="GO:0032922">
    <property type="term" value="P:circadian regulation of gene expression"/>
    <property type="evidence" value="ECO:0007669"/>
    <property type="project" value="TreeGrafter"/>
</dbReference>
<dbReference type="Pfam" id="PF03441">
    <property type="entry name" value="FAD_binding_7"/>
    <property type="match status" value="1"/>
</dbReference>
<dbReference type="OrthoDB" id="435881at2759"/>
<comment type="similarity">
    <text evidence="2">Belongs to the DNA photolyase class-1 family.</text>
</comment>
<evidence type="ECO:0000256" key="6">
    <source>
        <dbReference type="PIRSR" id="PIRSR602081-1"/>
    </source>
</evidence>
<feature type="binding site" evidence="6">
    <location>
        <begin position="352"/>
        <end position="356"/>
    </location>
    <ligand>
        <name>FAD</name>
        <dbReference type="ChEBI" id="CHEBI:57692"/>
    </ligand>
</feature>
<feature type="binding site" evidence="6">
    <location>
        <position position="393"/>
    </location>
    <ligand>
        <name>FAD</name>
        <dbReference type="ChEBI" id="CHEBI:57692"/>
    </ligand>
</feature>
<dbReference type="InterPro" id="IPR036155">
    <property type="entry name" value="Crypto/Photolyase_N_sf"/>
</dbReference>
<dbReference type="Gene3D" id="3.40.50.620">
    <property type="entry name" value="HUPs"/>
    <property type="match status" value="1"/>
</dbReference>
<accession>A0A067QC20</accession>
<dbReference type="InterPro" id="IPR036134">
    <property type="entry name" value="Crypto/Photolyase_FAD-like_sf"/>
</dbReference>
<evidence type="ECO:0000256" key="2">
    <source>
        <dbReference type="ARBA" id="ARBA00005862"/>
    </source>
</evidence>
<dbReference type="PANTHER" id="PTHR11455">
    <property type="entry name" value="CRYPTOCHROME"/>
    <property type="match status" value="1"/>
</dbReference>
<feature type="binding site" evidence="6">
    <location>
        <position position="340"/>
    </location>
    <ligand>
        <name>FAD</name>
        <dbReference type="ChEBI" id="CHEBI:57692"/>
    </ligand>
</feature>